<gene>
    <name evidence="1" type="ORF">LCGC14_1003260</name>
</gene>
<organism evidence="1">
    <name type="scientific">marine sediment metagenome</name>
    <dbReference type="NCBI Taxonomy" id="412755"/>
    <lineage>
        <taxon>unclassified sequences</taxon>
        <taxon>metagenomes</taxon>
        <taxon>ecological metagenomes</taxon>
    </lineage>
</organism>
<protein>
    <submittedName>
        <fullName evidence="1">Uncharacterized protein</fullName>
    </submittedName>
</protein>
<reference evidence="1" key="1">
    <citation type="journal article" date="2015" name="Nature">
        <title>Complex archaea that bridge the gap between prokaryotes and eukaryotes.</title>
        <authorList>
            <person name="Spang A."/>
            <person name="Saw J.H."/>
            <person name="Jorgensen S.L."/>
            <person name="Zaremba-Niedzwiedzka K."/>
            <person name="Martijn J."/>
            <person name="Lind A.E."/>
            <person name="van Eijk R."/>
            <person name="Schleper C."/>
            <person name="Guy L."/>
            <person name="Ettema T.J."/>
        </authorList>
    </citation>
    <scope>NUCLEOTIDE SEQUENCE</scope>
</reference>
<evidence type="ECO:0000313" key="1">
    <source>
        <dbReference type="EMBL" id="KKN13744.1"/>
    </source>
</evidence>
<dbReference type="EMBL" id="LAZR01003889">
    <property type="protein sequence ID" value="KKN13744.1"/>
    <property type="molecule type" value="Genomic_DNA"/>
</dbReference>
<comment type="caution">
    <text evidence="1">The sequence shown here is derived from an EMBL/GenBank/DDBJ whole genome shotgun (WGS) entry which is preliminary data.</text>
</comment>
<name>A0A0F9N741_9ZZZZ</name>
<dbReference type="AlphaFoldDB" id="A0A0F9N741"/>
<accession>A0A0F9N741</accession>
<proteinExistence type="predicted"/>
<sequence>MTQQQLDPPVWVDNPTPKVLRRRILEIMGAHAEFKRPDGSRGKWKAVY</sequence>